<dbReference type="InterPro" id="IPR032675">
    <property type="entry name" value="LRR_dom_sf"/>
</dbReference>
<sequence>MDPYRIKRQTLDPMDAVTKSNNRPLSHPRQVASVDNPEFTAYRPQRSSLGSSKSSLSWNSIDYHSASPRSSASSAVSAGSNASVYSKYSTAHGTNTTSLASRPSSSTNIQRLRSTNPPTPLFKRLPQAIYECILQHLMALHLSVSSTSCATCYMRDLCNLALTSRAWDRAVRTQLYGKIYIVGNDSPAHMKKYKMKSGVRLKLLRRTLRERRVLAQYVREVKAPCLQSETIARRRETIDLVASIVMACPNLERLVGFYPIYDHEFDRLTHALSTRKRLKEHVWIIGGNDAVTQRSHRQLPPGLMDMEQVGNFLHFHEAWTSLTTLLIHSHNQGVLEHDVFIDVFDRLPSLRDLCISGFDADDFNDATLQALPALRSLRLQALPGISDQGLWRFASAPTACGMRCLSLVDLGIVSLLVVSKLLAHMTDLRRFTLVQESPLELPVGTLIFQPVLASSLEYMHWDIRAPGTANASLASSIRAAGFPKLRTLRAPSDHDGVLQAVCRPRAQIVLPSDKYSTAHRNALTDDRGNLDRTLFAARKLAQERLEEARKTVQFKVVVDEGGVVMQIYDFNGFVGTTGSKITYTLKPDIPGSDDAVIDVSDVTNNSKEANVKDGCTGLWNASHPAGKKWWNHSERFRYRPVDLQTFF</sequence>
<feature type="region of interest" description="Disordered" evidence="1">
    <location>
        <begin position="93"/>
        <end position="118"/>
    </location>
</feature>
<evidence type="ECO:0008006" key="4">
    <source>
        <dbReference type="Google" id="ProtNLM"/>
    </source>
</evidence>
<feature type="region of interest" description="Disordered" evidence="1">
    <location>
        <begin position="1"/>
        <end position="55"/>
    </location>
</feature>
<organism evidence="2 3">
    <name type="scientific">Lasallia pustulata</name>
    <dbReference type="NCBI Taxonomy" id="136370"/>
    <lineage>
        <taxon>Eukaryota</taxon>
        <taxon>Fungi</taxon>
        <taxon>Dikarya</taxon>
        <taxon>Ascomycota</taxon>
        <taxon>Pezizomycotina</taxon>
        <taxon>Lecanoromycetes</taxon>
        <taxon>OSLEUM clade</taxon>
        <taxon>Umbilicariomycetidae</taxon>
        <taxon>Umbilicariales</taxon>
        <taxon>Umbilicariaceae</taxon>
        <taxon>Lasallia</taxon>
    </lineage>
</organism>
<dbReference type="AlphaFoldDB" id="A0A1W5D4X6"/>
<dbReference type="EMBL" id="FWEW01002262">
    <property type="protein sequence ID" value="SLM38115.1"/>
    <property type="molecule type" value="Genomic_DNA"/>
</dbReference>
<evidence type="ECO:0000256" key="1">
    <source>
        <dbReference type="SAM" id="MobiDB-lite"/>
    </source>
</evidence>
<keyword evidence="3" id="KW-1185">Reference proteome</keyword>
<proteinExistence type="predicted"/>
<protein>
    <recommendedName>
        <fullName evidence="4">F-box domain-containing protein</fullName>
    </recommendedName>
</protein>
<accession>A0A1W5D4X6</accession>
<dbReference type="Gene3D" id="3.80.10.10">
    <property type="entry name" value="Ribonuclease Inhibitor"/>
    <property type="match status" value="1"/>
</dbReference>
<dbReference type="SUPFAM" id="SSF52047">
    <property type="entry name" value="RNI-like"/>
    <property type="match status" value="1"/>
</dbReference>
<feature type="compositionally biased region" description="Polar residues" evidence="1">
    <location>
        <begin position="93"/>
        <end position="116"/>
    </location>
</feature>
<dbReference type="Proteomes" id="UP000192927">
    <property type="component" value="Unassembled WGS sequence"/>
</dbReference>
<name>A0A1W5D4X6_9LECA</name>
<reference evidence="3" key="1">
    <citation type="submission" date="2017-03" db="EMBL/GenBank/DDBJ databases">
        <authorList>
            <person name="Sharma R."/>
            <person name="Thines M."/>
        </authorList>
    </citation>
    <scope>NUCLEOTIDE SEQUENCE [LARGE SCALE GENOMIC DNA]</scope>
</reference>
<evidence type="ECO:0000313" key="2">
    <source>
        <dbReference type="EMBL" id="SLM38115.1"/>
    </source>
</evidence>
<evidence type="ECO:0000313" key="3">
    <source>
        <dbReference type="Proteomes" id="UP000192927"/>
    </source>
</evidence>